<reference evidence="4" key="1">
    <citation type="journal article" date="2014" name="Genome Biol.">
        <title>Genome analysis of a major urban malaria vector mosquito, Anopheles stephensi.</title>
        <authorList>
            <person name="Jiang X."/>
            <person name="Peery A."/>
            <person name="Hall A.B."/>
            <person name="Sharma A."/>
            <person name="Chen X.G."/>
            <person name="Waterhouse R.M."/>
            <person name="Komissarov A."/>
            <person name="Riehle M.M."/>
            <person name="Shouche Y."/>
            <person name="Sharakhova M.V."/>
            <person name="Lawson D."/>
            <person name="Pakpour N."/>
            <person name="Arensburger P."/>
            <person name="Davidson V.L."/>
            <person name="Eiglmeier K."/>
            <person name="Emrich S."/>
            <person name="George P."/>
            <person name="Kennedy R.C."/>
            <person name="Mane S.P."/>
            <person name="Maslen G."/>
            <person name="Oringanje C."/>
            <person name="Qi Y."/>
            <person name="Settlage R."/>
            <person name="Tojo M."/>
            <person name="Tubio J.M."/>
            <person name="Unger M.F."/>
            <person name="Wang B."/>
            <person name="Vernick K.D."/>
            <person name="Ribeiro J.M."/>
            <person name="James A.A."/>
            <person name="Michel K."/>
            <person name="Riehle M.A."/>
            <person name="Luckhart S."/>
            <person name="Sharakhov I.V."/>
            <person name="Tu Z."/>
        </authorList>
    </citation>
    <scope>NUCLEOTIDE SEQUENCE [LARGE SCALE GENOMIC DNA]</scope>
    <source>
        <strain evidence="4">Indian</strain>
    </source>
</reference>
<name>A0A182Y3U0_ANOST</name>
<evidence type="ECO:0000256" key="2">
    <source>
        <dbReference type="SAM" id="Phobius"/>
    </source>
</evidence>
<dbReference type="AlphaFoldDB" id="A0A182Y3U0"/>
<dbReference type="VEuPathDB" id="VectorBase:ASTE006901"/>
<reference evidence="3" key="2">
    <citation type="submission" date="2020-05" db="UniProtKB">
        <authorList>
            <consortium name="EnsemblMetazoa"/>
        </authorList>
    </citation>
    <scope>IDENTIFICATION</scope>
    <source>
        <strain evidence="3">Indian</strain>
    </source>
</reference>
<proteinExistence type="predicted"/>
<evidence type="ECO:0000313" key="3">
    <source>
        <dbReference type="EnsemblMetazoa" id="ASTEI03126-PA"/>
    </source>
</evidence>
<feature type="transmembrane region" description="Helical" evidence="2">
    <location>
        <begin position="287"/>
        <end position="312"/>
    </location>
</feature>
<keyword evidence="2" id="KW-0812">Transmembrane</keyword>
<evidence type="ECO:0000313" key="4">
    <source>
        <dbReference type="Proteomes" id="UP000076408"/>
    </source>
</evidence>
<keyword evidence="2" id="KW-0472">Membrane</keyword>
<sequence>MNNLPLSNDERPYRNQLWRERMQQQLQHQQQPHYIRPREVPEERDCTVNEDATRLGKRPTSSCCPEHPKRSQGRGRPRQEHPAFRLSHPIGDCIETEPDMDDTLSEFAGGWYTPRRTRASTMRPSTWKKLNQWLDAHQQEHQNEGMGKGRSMTELQYAEYNSSEEEENEQRKREDVLGKEKQNDSTQEPEKTLKEPAADDAQPQMKAEVKDDETLPKNRSIGIGYQFLKNLMMLMLYIIKTLTPVTYPIVTYLKKHMKTAIVYLWVRFFQPCTLQGVRAREDPVSMLIMVLMIPVIGLLGIAYCAVCMLYWLHRLFLIEP</sequence>
<accession>A0A182Y3U0</accession>
<keyword evidence="4" id="KW-1185">Reference proteome</keyword>
<dbReference type="OMA" id="DCIETEP"/>
<protein>
    <submittedName>
        <fullName evidence="3">Uncharacterized protein</fullName>
    </submittedName>
</protein>
<feature type="region of interest" description="Disordered" evidence="1">
    <location>
        <begin position="159"/>
        <end position="213"/>
    </location>
</feature>
<feature type="compositionally biased region" description="Basic and acidic residues" evidence="1">
    <location>
        <begin position="36"/>
        <end position="54"/>
    </location>
</feature>
<feature type="compositionally biased region" description="Basic and acidic residues" evidence="1">
    <location>
        <begin position="169"/>
        <end position="197"/>
    </location>
</feature>
<dbReference type="Proteomes" id="UP000076408">
    <property type="component" value="Unassembled WGS sequence"/>
</dbReference>
<dbReference type="VEuPathDB" id="VectorBase:ASTEI20_045169"/>
<keyword evidence="2" id="KW-1133">Transmembrane helix</keyword>
<organism evidence="3 4">
    <name type="scientific">Anopheles stephensi</name>
    <name type="common">Indo-Pakistan malaria mosquito</name>
    <dbReference type="NCBI Taxonomy" id="30069"/>
    <lineage>
        <taxon>Eukaryota</taxon>
        <taxon>Metazoa</taxon>
        <taxon>Ecdysozoa</taxon>
        <taxon>Arthropoda</taxon>
        <taxon>Hexapoda</taxon>
        <taxon>Insecta</taxon>
        <taxon>Pterygota</taxon>
        <taxon>Neoptera</taxon>
        <taxon>Endopterygota</taxon>
        <taxon>Diptera</taxon>
        <taxon>Nematocera</taxon>
        <taxon>Culicoidea</taxon>
        <taxon>Culicidae</taxon>
        <taxon>Anophelinae</taxon>
        <taxon>Anopheles</taxon>
    </lineage>
</organism>
<dbReference type="VEuPathDB" id="VectorBase:ASTEI03126"/>
<dbReference type="EnsemblMetazoa" id="ASTEI03126-RA">
    <property type="protein sequence ID" value="ASTEI03126-PA"/>
    <property type="gene ID" value="ASTEI03126"/>
</dbReference>
<feature type="region of interest" description="Disordered" evidence="1">
    <location>
        <begin position="23"/>
        <end position="84"/>
    </location>
</feature>
<evidence type="ECO:0000256" key="1">
    <source>
        <dbReference type="SAM" id="MobiDB-lite"/>
    </source>
</evidence>
<feature type="transmembrane region" description="Helical" evidence="2">
    <location>
        <begin position="231"/>
        <end position="250"/>
    </location>
</feature>